<comment type="caution">
    <text evidence="1">The sequence shown here is derived from an EMBL/GenBank/DDBJ whole genome shotgun (WGS) entry which is preliminary data.</text>
</comment>
<evidence type="ECO:0000313" key="2">
    <source>
        <dbReference type="Proteomes" id="UP000614469"/>
    </source>
</evidence>
<organism evidence="1 2">
    <name type="scientific">Candidatus Desulfolinea nitratireducens</name>
    <dbReference type="NCBI Taxonomy" id="2841698"/>
    <lineage>
        <taxon>Bacteria</taxon>
        <taxon>Bacillati</taxon>
        <taxon>Chloroflexota</taxon>
        <taxon>Anaerolineae</taxon>
        <taxon>Anaerolineales</taxon>
        <taxon>Anaerolineales incertae sedis</taxon>
        <taxon>Candidatus Desulfolinea</taxon>
    </lineage>
</organism>
<dbReference type="AlphaFoldDB" id="A0A8J6NH98"/>
<gene>
    <name evidence="1" type="ORF">H8E29_00755</name>
</gene>
<proteinExistence type="predicted"/>
<protein>
    <submittedName>
        <fullName evidence="1">Uncharacterized protein</fullName>
    </submittedName>
</protein>
<dbReference type="EMBL" id="JACNJN010000025">
    <property type="protein sequence ID" value="MBC8333770.1"/>
    <property type="molecule type" value="Genomic_DNA"/>
</dbReference>
<reference evidence="1 2" key="1">
    <citation type="submission" date="2020-08" db="EMBL/GenBank/DDBJ databases">
        <title>Bridging the membrane lipid divide: bacteria of the FCB group superphylum have the potential to synthesize archaeal ether lipids.</title>
        <authorList>
            <person name="Villanueva L."/>
            <person name="Von Meijenfeldt F.A.B."/>
            <person name="Westbye A.B."/>
            <person name="Yadav S."/>
            <person name="Hopmans E.C."/>
            <person name="Dutilh B.E."/>
            <person name="Sinninghe Damste J.S."/>
        </authorList>
    </citation>
    <scope>NUCLEOTIDE SEQUENCE [LARGE SCALE GENOMIC DNA]</scope>
    <source>
        <strain evidence="1">NIOZ-UU36</strain>
    </source>
</reference>
<accession>A0A8J6NH98</accession>
<dbReference type="Proteomes" id="UP000614469">
    <property type="component" value="Unassembled WGS sequence"/>
</dbReference>
<sequence>MLHRKDIHVPPEGYRDDVRTVQAEYTRVPAHSAGKVFLCDLSAMVVIF</sequence>
<evidence type="ECO:0000313" key="1">
    <source>
        <dbReference type="EMBL" id="MBC8333770.1"/>
    </source>
</evidence>
<name>A0A8J6NH98_9CHLR</name>